<evidence type="ECO:0000313" key="3">
    <source>
        <dbReference type="EMBL" id="KAF0471510.1"/>
    </source>
</evidence>
<keyword evidence="1" id="KW-0238">DNA-binding</keyword>
<reference evidence="3 4" key="1">
    <citation type="journal article" date="2019" name="Environ. Microbiol.">
        <title>At the nexus of three kingdoms: the genome of the mycorrhizal fungus Gigaspora margarita provides insights into plant, endobacterial and fungal interactions.</title>
        <authorList>
            <person name="Venice F."/>
            <person name="Ghignone S."/>
            <person name="Salvioli di Fossalunga A."/>
            <person name="Amselem J."/>
            <person name="Novero M."/>
            <person name="Xianan X."/>
            <person name="Sedzielewska Toro K."/>
            <person name="Morin E."/>
            <person name="Lipzen A."/>
            <person name="Grigoriev I.V."/>
            <person name="Henrissat B."/>
            <person name="Martin F.M."/>
            <person name="Bonfante P."/>
        </authorList>
    </citation>
    <scope>NUCLEOTIDE SEQUENCE [LARGE SCALE GENOMIC DNA]</scope>
    <source>
        <strain evidence="3 4">BEG34</strain>
    </source>
</reference>
<dbReference type="Pfam" id="PF07282">
    <property type="entry name" value="Cas12f1-like_TNB"/>
    <property type="match status" value="1"/>
</dbReference>
<evidence type="ECO:0000256" key="1">
    <source>
        <dbReference type="ARBA" id="ARBA00023125"/>
    </source>
</evidence>
<accession>A0A8H3XIZ7</accession>
<organism evidence="3 4">
    <name type="scientific">Gigaspora margarita</name>
    <dbReference type="NCBI Taxonomy" id="4874"/>
    <lineage>
        <taxon>Eukaryota</taxon>
        <taxon>Fungi</taxon>
        <taxon>Fungi incertae sedis</taxon>
        <taxon>Mucoromycota</taxon>
        <taxon>Glomeromycotina</taxon>
        <taxon>Glomeromycetes</taxon>
        <taxon>Diversisporales</taxon>
        <taxon>Gigasporaceae</taxon>
        <taxon>Gigaspora</taxon>
    </lineage>
</organism>
<dbReference type="EMBL" id="WTPW01000892">
    <property type="protein sequence ID" value="KAF0471510.1"/>
    <property type="molecule type" value="Genomic_DNA"/>
</dbReference>
<dbReference type="PANTHER" id="PTHR36172">
    <property type="match status" value="1"/>
</dbReference>
<sequence>MRNKKEGRIISLDPSIKLFLTGYDPGGNIVKFCKNNFSRLSRLCIRHDKYQSQLTKVNSRKHYMIKRKMRRIYYKIHNLVNDCHKKIAKYLCDNYQTIILPIFETQEMMSEYPSRKLIICTKKYTSKTCERCGYIKNKLDGYKKFKCNKYGFFIDRDINGARNILLKVLSQVIPDAMAYHS</sequence>
<dbReference type="PANTHER" id="PTHR36172:SF1">
    <property type="entry name" value="RESOLVASE-RELATED"/>
    <property type="match status" value="1"/>
</dbReference>
<gene>
    <name evidence="3" type="ORF">F8M41_025234</name>
</gene>
<protein>
    <submittedName>
        <fullName evidence="3">Transposase</fullName>
    </submittedName>
</protein>
<dbReference type="InterPro" id="IPR051491">
    <property type="entry name" value="Recombinase/Transposase-rel"/>
</dbReference>
<evidence type="ECO:0000259" key="2">
    <source>
        <dbReference type="Pfam" id="PF07282"/>
    </source>
</evidence>
<keyword evidence="4" id="KW-1185">Reference proteome</keyword>
<feature type="domain" description="Cas12f1-like TNB" evidence="2">
    <location>
        <begin position="114"/>
        <end position="164"/>
    </location>
</feature>
<proteinExistence type="predicted"/>
<dbReference type="InterPro" id="IPR010095">
    <property type="entry name" value="Cas12f1-like_TNB"/>
</dbReference>
<dbReference type="AlphaFoldDB" id="A0A8H3XIZ7"/>
<name>A0A8H3XIZ7_GIGMA</name>
<evidence type="ECO:0000313" key="4">
    <source>
        <dbReference type="Proteomes" id="UP000439903"/>
    </source>
</evidence>
<dbReference type="OrthoDB" id="2448688at2759"/>
<dbReference type="Proteomes" id="UP000439903">
    <property type="component" value="Unassembled WGS sequence"/>
</dbReference>
<comment type="caution">
    <text evidence="3">The sequence shown here is derived from an EMBL/GenBank/DDBJ whole genome shotgun (WGS) entry which is preliminary data.</text>
</comment>
<dbReference type="GO" id="GO:0003677">
    <property type="term" value="F:DNA binding"/>
    <property type="evidence" value="ECO:0007669"/>
    <property type="project" value="UniProtKB-KW"/>
</dbReference>